<gene>
    <name evidence="2" type="ORF">G4223_18650</name>
</gene>
<proteinExistence type="predicted"/>
<dbReference type="EMBL" id="JAAIYP010000045">
    <property type="protein sequence ID" value="NFV82134.1"/>
    <property type="molecule type" value="Genomic_DNA"/>
</dbReference>
<evidence type="ECO:0000313" key="2">
    <source>
        <dbReference type="EMBL" id="NFV82134.1"/>
    </source>
</evidence>
<reference evidence="2 3" key="1">
    <citation type="submission" date="2020-02" db="EMBL/GenBank/DDBJ databases">
        <authorList>
            <person name="Dziuba M."/>
            <person name="Kuznetsov B."/>
            <person name="Mardanov A."/>
            <person name="Ravin N."/>
            <person name="Grouzdev D."/>
        </authorList>
    </citation>
    <scope>NUCLEOTIDE SEQUENCE [LARGE SCALE GENOMIC DNA]</scope>
    <source>
        <strain evidence="2 3">SpK</strain>
    </source>
</reference>
<comment type="caution">
    <text evidence="2">The sequence shown here is derived from an EMBL/GenBank/DDBJ whole genome shotgun (WGS) entry which is preliminary data.</text>
</comment>
<evidence type="ECO:0000256" key="1">
    <source>
        <dbReference type="SAM" id="MobiDB-lite"/>
    </source>
</evidence>
<sequence length="63" mass="6881">MSKSLGTSSYRDAIGQARKVAYQIESMFDQVRCGLPVQVDVSGNVGERSEPTQPIIVDVRPGR</sequence>
<dbReference type="AlphaFoldDB" id="A0A7C9V1M5"/>
<organism evidence="2 3">
    <name type="scientific">Magnetospirillum aberrantis SpK</name>
    <dbReference type="NCBI Taxonomy" id="908842"/>
    <lineage>
        <taxon>Bacteria</taxon>
        <taxon>Pseudomonadati</taxon>
        <taxon>Pseudomonadota</taxon>
        <taxon>Alphaproteobacteria</taxon>
        <taxon>Rhodospirillales</taxon>
        <taxon>Rhodospirillaceae</taxon>
        <taxon>Magnetospirillum</taxon>
    </lineage>
</organism>
<dbReference type="Proteomes" id="UP000480684">
    <property type="component" value="Unassembled WGS sequence"/>
</dbReference>
<name>A0A7C9V1M5_9PROT</name>
<protein>
    <submittedName>
        <fullName evidence="2">Uncharacterized protein</fullName>
    </submittedName>
</protein>
<keyword evidence="3" id="KW-1185">Reference proteome</keyword>
<feature type="region of interest" description="Disordered" evidence="1">
    <location>
        <begin position="42"/>
        <end position="63"/>
    </location>
</feature>
<accession>A0A7C9V1M5</accession>
<evidence type="ECO:0000313" key="3">
    <source>
        <dbReference type="Proteomes" id="UP000480684"/>
    </source>
</evidence>